<dbReference type="PROSITE" id="PS00560">
    <property type="entry name" value="CARBOXYPEPT_SER_HIS"/>
    <property type="match status" value="1"/>
</dbReference>
<keyword evidence="2" id="KW-0121">Carboxypeptidase</keyword>
<feature type="signal peptide" evidence="2">
    <location>
        <begin position="1"/>
        <end position="20"/>
    </location>
</feature>
<keyword evidence="2" id="KW-0732">Signal</keyword>
<keyword evidence="2" id="KW-0645">Protease</keyword>
<evidence type="ECO:0000256" key="1">
    <source>
        <dbReference type="ARBA" id="ARBA00009431"/>
    </source>
</evidence>
<dbReference type="EMBL" id="JAIFTH010000138">
    <property type="protein sequence ID" value="KAG9510471.1"/>
    <property type="molecule type" value="Genomic_DNA"/>
</dbReference>
<dbReference type="SUPFAM" id="SSF53474">
    <property type="entry name" value="alpha/beta-Hydrolases"/>
    <property type="match status" value="1"/>
</dbReference>
<dbReference type="PROSITE" id="PS00131">
    <property type="entry name" value="CARBOXYPEPT_SER_SER"/>
    <property type="match status" value="1"/>
</dbReference>
<dbReference type="PANTHER" id="PTHR11802">
    <property type="entry name" value="SERINE PROTEASE FAMILY S10 SERINE CARBOXYPEPTIDASE"/>
    <property type="match status" value="1"/>
</dbReference>
<feature type="chain" id="PRO_5044966676" description="Carboxypeptidase" evidence="2">
    <location>
        <begin position="21"/>
        <end position="502"/>
    </location>
</feature>
<dbReference type="InterPro" id="IPR029058">
    <property type="entry name" value="AB_hydrolase_fold"/>
</dbReference>
<comment type="similarity">
    <text evidence="1 2">Belongs to the peptidase S10 family.</text>
</comment>
<dbReference type="Gene3D" id="3.40.50.12670">
    <property type="match status" value="1"/>
</dbReference>
<sequence length="502" mass="56122">MNRLLVSLAWLVFLCSPVSCGQNDLPPYDNPRRSAEEDLVTLLSGLNSDAIKFKHYSGYLKADESGDKYFHYWFVESESNPTEDPVVLWLNGGPGCSSMLGLFTELGPFRLSSSGKEVTNNTFSWNKLANVLFLESPAGVGYSYSVSDQNQSNDDTTAKSNHLALKDFFAKFPQFANNSLYLSGESYGGIYLPTLGVLVDKDPELNLKGIAIGNGYLHPNMLAESLVLFTYYHGLYGKTLWSTLSTECCDGNTPSIEHCSFTSPNRTEACADAVTKAADAILNSGINPYNLYDTCYDTAVERKSPIKVIIDQFDSKDTIANQFPSVRNTREYKNKMLVLRSLGLHQNTRFLGSLQDTPPCTDDRLLIKYLNRKNVRTQIHIPSKVRSWDECSDVVKYTMQYPSMAPQLKSLIASPRNLNLLVYNGDVDMMCNFLGDEFFCDSLGLPVISDYKPWMVSNQVAGYKKVYKGLTYLTVKGSGHMVPGDKPKESFEMIRTFLAQKN</sequence>
<gene>
    <name evidence="3" type="primary">CTSA</name>
    <name evidence="3" type="ORF">GZH46_00985</name>
</gene>
<dbReference type="Gene3D" id="3.40.50.1820">
    <property type="entry name" value="alpha/beta hydrolase"/>
    <property type="match status" value="1"/>
</dbReference>
<comment type="caution">
    <text evidence="3">The sequence shown here is derived from an EMBL/GenBank/DDBJ whole genome shotgun (WGS) entry which is preliminary data.</text>
</comment>
<protein>
    <recommendedName>
        <fullName evidence="2">Carboxypeptidase</fullName>
        <ecNumber evidence="2">3.4.16.-</ecNumber>
    </recommendedName>
</protein>
<keyword evidence="4" id="KW-1185">Reference proteome</keyword>
<dbReference type="Pfam" id="PF00450">
    <property type="entry name" value="Peptidase_S10"/>
    <property type="match status" value="1"/>
</dbReference>
<dbReference type="PRINTS" id="PR00724">
    <property type="entry name" value="CRBOXYPTASEC"/>
</dbReference>
<dbReference type="InterPro" id="IPR001563">
    <property type="entry name" value="Peptidase_S10"/>
</dbReference>
<dbReference type="PANTHER" id="PTHR11802:SF201">
    <property type="entry name" value="CARBOXYPEPTIDASE"/>
    <property type="match status" value="1"/>
</dbReference>
<reference evidence="3 4" key="1">
    <citation type="submission" date="2020-10" db="EMBL/GenBank/DDBJ databases">
        <authorList>
            <person name="Klimov P.B."/>
            <person name="Dyachkov S.M."/>
            <person name="Chetverikov P.E."/>
        </authorList>
    </citation>
    <scope>NUCLEOTIDE SEQUENCE [LARGE SCALE GENOMIC DNA]</scope>
    <source>
        <strain evidence="3">BMOC 18-1129-001#AD2665</strain>
        <tissue evidence="3">Entire mites</tissue>
    </source>
</reference>
<evidence type="ECO:0000256" key="2">
    <source>
        <dbReference type="RuleBase" id="RU361156"/>
    </source>
</evidence>
<dbReference type="EC" id="3.4.16.-" evidence="2"/>
<organism evidence="3 4">
    <name type="scientific">Fragariocoptes setiger</name>
    <dbReference type="NCBI Taxonomy" id="1670756"/>
    <lineage>
        <taxon>Eukaryota</taxon>
        <taxon>Metazoa</taxon>
        <taxon>Ecdysozoa</taxon>
        <taxon>Arthropoda</taxon>
        <taxon>Chelicerata</taxon>
        <taxon>Arachnida</taxon>
        <taxon>Acari</taxon>
        <taxon>Acariformes</taxon>
        <taxon>Trombidiformes</taxon>
        <taxon>Prostigmata</taxon>
        <taxon>Eupodina</taxon>
        <taxon>Eriophyoidea</taxon>
        <taxon>Phytoptidae</taxon>
        <taxon>Fragariocoptes</taxon>
    </lineage>
</organism>
<proteinExistence type="inferred from homology"/>
<name>A0ABQ7SAP6_9ACAR</name>
<dbReference type="InterPro" id="IPR018202">
    <property type="entry name" value="Ser_caboxypep_ser_AS"/>
</dbReference>
<dbReference type="Proteomes" id="UP000825002">
    <property type="component" value="Unassembled WGS sequence"/>
</dbReference>
<evidence type="ECO:0000313" key="4">
    <source>
        <dbReference type="Proteomes" id="UP000825002"/>
    </source>
</evidence>
<accession>A0ABQ7SAP6</accession>
<keyword evidence="2" id="KW-0378">Hydrolase</keyword>
<evidence type="ECO:0000313" key="3">
    <source>
        <dbReference type="EMBL" id="KAG9510471.1"/>
    </source>
</evidence>
<dbReference type="InterPro" id="IPR033124">
    <property type="entry name" value="Ser_caboxypep_his_AS"/>
</dbReference>